<accession>H1DIS4</accession>
<feature type="transmembrane region" description="Helical" evidence="6">
    <location>
        <begin position="265"/>
        <end position="288"/>
    </location>
</feature>
<evidence type="ECO:0000256" key="4">
    <source>
        <dbReference type="ARBA" id="ARBA00022989"/>
    </source>
</evidence>
<evidence type="ECO:0000256" key="2">
    <source>
        <dbReference type="ARBA" id="ARBA00022475"/>
    </source>
</evidence>
<keyword evidence="5 6" id="KW-0472">Membrane</keyword>
<evidence type="ECO:0000259" key="7">
    <source>
        <dbReference type="Pfam" id="PF12698"/>
    </source>
</evidence>
<keyword evidence="3 6" id="KW-0812">Transmembrane</keyword>
<feature type="transmembrane region" description="Helical" evidence="6">
    <location>
        <begin position="295"/>
        <end position="317"/>
    </location>
</feature>
<dbReference type="AlphaFoldDB" id="H1DIS4"/>
<feature type="transmembrane region" description="Helical" evidence="6">
    <location>
        <begin position="354"/>
        <end position="371"/>
    </location>
</feature>
<protein>
    <recommendedName>
        <fullName evidence="7">ABC-2 type transporter transmembrane domain-containing protein</fullName>
    </recommendedName>
</protein>
<dbReference type="PATRIC" id="fig|742817.3.peg.2466"/>
<gene>
    <name evidence="8" type="ORF">HMPREF9449_02303</name>
</gene>
<dbReference type="HOGENOM" id="CLU_039483_10_2_10"/>
<feature type="transmembrane region" description="Helical" evidence="6">
    <location>
        <begin position="20"/>
        <end position="39"/>
    </location>
</feature>
<dbReference type="GO" id="GO:0140359">
    <property type="term" value="F:ABC-type transporter activity"/>
    <property type="evidence" value="ECO:0007669"/>
    <property type="project" value="InterPro"/>
</dbReference>
<dbReference type="InterPro" id="IPR051449">
    <property type="entry name" value="ABC-2_transporter_component"/>
</dbReference>
<organism evidence="8 9">
    <name type="scientific">Odoribacter laneus YIT 12061</name>
    <dbReference type="NCBI Taxonomy" id="742817"/>
    <lineage>
        <taxon>Bacteria</taxon>
        <taxon>Pseudomonadati</taxon>
        <taxon>Bacteroidota</taxon>
        <taxon>Bacteroidia</taxon>
        <taxon>Bacteroidales</taxon>
        <taxon>Odoribacteraceae</taxon>
        <taxon>Odoribacter</taxon>
    </lineage>
</organism>
<evidence type="ECO:0000313" key="9">
    <source>
        <dbReference type="Proteomes" id="UP000004892"/>
    </source>
</evidence>
<evidence type="ECO:0000256" key="1">
    <source>
        <dbReference type="ARBA" id="ARBA00004651"/>
    </source>
</evidence>
<dbReference type="GeneID" id="98069849"/>
<comment type="caution">
    <text evidence="8">The sequence shown here is derived from an EMBL/GenBank/DDBJ whole genome shotgun (WGS) entry which is preliminary data.</text>
</comment>
<proteinExistence type="predicted"/>
<dbReference type="EMBL" id="ADMC01000025">
    <property type="protein sequence ID" value="EHP46686.1"/>
    <property type="molecule type" value="Genomic_DNA"/>
</dbReference>
<dbReference type="PANTHER" id="PTHR30294:SF47">
    <property type="entry name" value="INNER MEMBRANE TRANSPORT PERMEASE YHHJ"/>
    <property type="match status" value="1"/>
</dbReference>
<dbReference type="RefSeq" id="WP_009137450.1">
    <property type="nucleotide sequence ID" value="NZ_JH594596.1"/>
</dbReference>
<name>H1DIS4_9BACT</name>
<dbReference type="InterPro" id="IPR013525">
    <property type="entry name" value="ABC2_TM"/>
</dbReference>
<sequence length="385" mass="43321">MGLITIMKREIRQLAFRRIYLFMIVIAPVLCFLFFADLFKGGVPVNLPVAVVDLDNTSVSRSLTRSLDAFGQTEIVMKAENFTEARKAMQEGKIYGIFLIPAHFQRDASSGKEPVLSFYTNDSYILPGSLIYKDMRLQAALANGAVQRALLQAKGMTEPQLSARLNPVAVDIHPLNNPWLSYAIYLSNILMPAFISMFAMFTLVFSIGEELKRGTACEWMRLSRHSIGVAIAGKGITQLLLFLITGTFCLVLLYRFLHFPLNSGFFPMFLAMFLLIAASQGFALLMVGIFPRNRLALSSCALWAVLSFSISGFTFPVRSMPEPMQWFANLFPMRHYFLLYVDQALNGIPMEYSWSSYVALGIFILLPVLVLSRLKAQFVRNVYLS</sequence>
<evidence type="ECO:0000313" key="8">
    <source>
        <dbReference type="EMBL" id="EHP46686.1"/>
    </source>
</evidence>
<evidence type="ECO:0000256" key="6">
    <source>
        <dbReference type="SAM" id="Phobius"/>
    </source>
</evidence>
<dbReference type="Gene3D" id="3.40.1710.10">
    <property type="entry name" value="abc type-2 transporter like domain"/>
    <property type="match status" value="1"/>
</dbReference>
<dbReference type="Pfam" id="PF12698">
    <property type="entry name" value="ABC2_membrane_3"/>
    <property type="match status" value="1"/>
</dbReference>
<feature type="domain" description="ABC-2 type transporter transmembrane" evidence="7">
    <location>
        <begin position="19"/>
        <end position="370"/>
    </location>
</feature>
<feature type="transmembrane region" description="Helical" evidence="6">
    <location>
        <begin position="227"/>
        <end position="253"/>
    </location>
</feature>
<dbReference type="eggNOG" id="COG1668">
    <property type="taxonomic scope" value="Bacteria"/>
</dbReference>
<evidence type="ECO:0000256" key="3">
    <source>
        <dbReference type="ARBA" id="ARBA00022692"/>
    </source>
</evidence>
<dbReference type="GO" id="GO:0005886">
    <property type="term" value="C:plasma membrane"/>
    <property type="evidence" value="ECO:0007669"/>
    <property type="project" value="UniProtKB-SubCell"/>
</dbReference>
<feature type="transmembrane region" description="Helical" evidence="6">
    <location>
        <begin position="182"/>
        <end position="207"/>
    </location>
</feature>
<keyword evidence="2" id="KW-1003">Cell membrane</keyword>
<keyword evidence="4 6" id="KW-1133">Transmembrane helix</keyword>
<evidence type="ECO:0000256" key="5">
    <source>
        <dbReference type="ARBA" id="ARBA00023136"/>
    </source>
</evidence>
<reference evidence="8 9" key="1">
    <citation type="submission" date="2012-01" db="EMBL/GenBank/DDBJ databases">
        <title>The Genome Sequence of Odoribacter laneus YIT 12061.</title>
        <authorList>
            <consortium name="The Broad Institute Genome Sequencing Platform"/>
            <person name="Earl A."/>
            <person name="Ward D."/>
            <person name="Feldgarden M."/>
            <person name="Gevers D."/>
            <person name="Morotomi M."/>
            <person name="Young S.K."/>
            <person name="Zeng Q."/>
            <person name="Gargeya S."/>
            <person name="Fitzgerald M."/>
            <person name="Haas B."/>
            <person name="Abouelleil A."/>
            <person name="Alvarado L."/>
            <person name="Arachchi H.M."/>
            <person name="Berlin A."/>
            <person name="Chapman S.B."/>
            <person name="Gearin G."/>
            <person name="Goldberg J."/>
            <person name="Griggs A."/>
            <person name="Gujja S."/>
            <person name="Hansen M."/>
            <person name="Heiman D."/>
            <person name="Howarth C."/>
            <person name="Larimer J."/>
            <person name="Lui A."/>
            <person name="MacDonald P.J.P."/>
            <person name="McCowen C."/>
            <person name="Montmayeur A."/>
            <person name="Murphy C."/>
            <person name="Neiman D."/>
            <person name="Pearson M."/>
            <person name="Priest M."/>
            <person name="Roberts A."/>
            <person name="Saif S."/>
            <person name="Shea T."/>
            <person name="Sisk P."/>
            <person name="Stolte C."/>
            <person name="Sykes S."/>
            <person name="Wortman J."/>
            <person name="Nusbaum C."/>
            <person name="Birren B."/>
        </authorList>
    </citation>
    <scope>NUCLEOTIDE SEQUENCE [LARGE SCALE GENOMIC DNA]</scope>
    <source>
        <strain evidence="8 9">YIT 12061</strain>
    </source>
</reference>
<keyword evidence="9" id="KW-1185">Reference proteome</keyword>
<comment type="subcellular location">
    <subcellularLocation>
        <location evidence="1">Cell membrane</location>
        <topology evidence="1">Multi-pass membrane protein</topology>
    </subcellularLocation>
</comment>
<dbReference type="STRING" id="742817.HMPREF9449_02303"/>
<dbReference type="PANTHER" id="PTHR30294">
    <property type="entry name" value="MEMBRANE COMPONENT OF ABC TRANSPORTER YHHJ-RELATED"/>
    <property type="match status" value="1"/>
</dbReference>
<dbReference type="Proteomes" id="UP000004892">
    <property type="component" value="Unassembled WGS sequence"/>
</dbReference>